<sequence>MGSRSKDMEKEGDTKMEA</sequence>
<evidence type="ECO:0000313" key="1">
    <source>
        <dbReference type="EMBL" id="PNX86865.1"/>
    </source>
</evidence>
<dbReference type="Proteomes" id="UP000236291">
    <property type="component" value="Unassembled WGS sequence"/>
</dbReference>
<reference evidence="1 2" key="2">
    <citation type="journal article" date="2017" name="Front. Plant Sci.">
        <title>Gene Classification and Mining of Molecular Markers Useful in Red Clover (Trifolium pratense) Breeding.</title>
        <authorList>
            <person name="Istvanek J."/>
            <person name="Dluhosova J."/>
            <person name="Dluhos P."/>
            <person name="Patkova L."/>
            <person name="Nedelnik J."/>
            <person name="Repkova J."/>
        </authorList>
    </citation>
    <scope>NUCLEOTIDE SEQUENCE [LARGE SCALE GENOMIC DNA]</scope>
    <source>
        <strain evidence="2">cv. Tatra</strain>
        <tissue evidence="1">Young leaves</tissue>
    </source>
</reference>
<accession>A0A2K3M7W3</accession>
<feature type="non-terminal residue" evidence="1">
    <location>
        <position position="18"/>
    </location>
</feature>
<name>A0A2K3M7W3_TRIPR</name>
<protein>
    <submittedName>
        <fullName evidence="1">Uncharacterized protein</fullName>
    </submittedName>
</protein>
<gene>
    <name evidence="1" type="ORF">L195_g042948</name>
</gene>
<dbReference type="AlphaFoldDB" id="A0A2K3M7W3"/>
<proteinExistence type="predicted"/>
<dbReference type="EMBL" id="ASHM01052344">
    <property type="protein sequence ID" value="PNX86865.1"/>
    <property type="molecule type" value="Genomic_DNA"/>
</dbReference>
<evidence type="ECO:0000313" key="2">
    <source>
        <dbReference type="Proteomes" id="UP000236291"/>
    </source>
</evidence>
<comment type="caution">
    <text evidence="1">The sequence shown here is derived from an EMBL/GenBank/DDBJ whole genome shotgun (WGS) entry which is preliminary data.</text>
</comment>
<organism evidence="1 2">
    <name type="scientific">Trifolium pratense</name>
    <name type="common">Red clover</name>
    <dbReference type="NCBI Taxonomy" id="57577"/>
    <lineage>
        <taxon>Eukaryota</taxon>
        <taxon>Viridiplantae</taxon>
        <taxon>Streptophyta</taxon>
        <taxon>Embryophyta</taxon>
        <taxon>Tracheophyta</taxon>
        <taxon>Spermatophyta</taxon>
        <taxon>Magnoliopsida</taxon>
        <taxon>eudicotyledons</taxon>
        <taxon>Gunneridae</taxon>
        <taxon>Pentapetalae</taxon>
        <taxon>rosids</taxon>
        <taxon>fabids</taxon>
        <taxon>Fabales</taxon>
        <taxon>Fabaceae</taxon>
        <taxon>Papilionoideae</taxon>
        <taxon>50 kb inversion clade</taxon>
        <taxon>NPAAA clade</taxon>
        <taxon>Hologalegina</taxon>
        <taxon>IRL clade</taxon>
        <taxon>Trifolieae</taxon>
        <taxon>Trifolium</taxon>
    </lineage>
</organism>
<reference evidence="1 2" key="1">
    <citation type="journal article" date="2014" name="Am. J. Bot.">
        <title>Genome assembly and annotation for red clover (Trifolium pratense; Fabaceae).</title>
        <authorList>
            <person name="Istvanek J."/>
            <person name="Jaros M."/>
            <person name="Krenek A."/>
            <person name="Repkova J."/>
        </authorList>
    </citation>
    <scope>NUCLEOTIDE SEQUENCE [LARGE SCALE GENOMIC DNA]</scope>
    <source>
        <strain evidence="2">cv. Tatra</strain>
        <tissue evidence="1">Young leaves</tissue>
    </source>
</reference>